<dbReference type="GO" id="GO:0016151">
    <property type="term" value="F:nickel cation binding"/>
    <property type="evidence" value="ECO:0007669"/>
    <property type="project" value="InterPro"/>
</dbReference>
<feature type="binding site" evidence="1">
    <location>
        <position position="92"/>
    </location>
    <ligand>
        <name>Mg(2+)</name>
        <dbReference type="ChEBI" id="CHEBI:18420"/>
    </ligand>
</feature>
<feature type="binding site" evidence="1">
    <location>
        <position position="114"/>
    </location>
    <ligand>
        <name>Fe cation</name>
        <dbReference type="ChEBI" id="CHEBI:24875"/>
    </ligand>
</feature>
<reference evidence="2 3" key="1">
    <citation type="journal article" date="2014" name="Nature">
        <title>An environmental bacterial taxon with a large and distinct metabolic repertoire.</title>
        <authorList>
            <person name="Wilson M.C."/>
            <person name="Mori T."/>
            <person name="Ruckert C."/>
            <person name="Uria A.R."/>
            <person name="Helf M.J."/>
            <person name="Takada K."/>
            <person name="Gernert C."/>
            <person name="Steffens U.A."/>
            <person name="Heycke N."/>
            <person name="Schmitt S."/>
            <person name="Rinke C."/>
            <person name="Helfrich E.J."/>
            <person name="Brachmann A.O."/>
            <person name="Gurgui C."/>
            <person name="Wakimoto T."/>
            <person name="Kracht M."/>
            <person name="Crusemann M."/>
            <person name="Hentschel U."/>
            <person name="Abe I."/>
            <person name="Matsunaga S."/>
            <person name="Kalinowski J."/>
            <person name="Takeyama H."/>
            <person name="Piel J."/>
        </authorList>
    </citation>
    <scope>NUCLEOTIDE SEQUENCE [LARGE SCALE GENOMIC DNA]</scope>
    <source>
        <strain evidence="3">TSY2</strain>
    </source>
</reference>
<keyword evidence="1" id="KW-0460">Magnesium</keyword>
<organism evidence="2 3">
    <name type="scientific">Candidatus Entotheonella gemina</name>
    <dbReference type="NCBI Taxonomy" id="1429439"/>
    <lineage>
        <taxon>Bacteria</taxon>
        <taxon>Pseudomonadati</taxon>
        <taxon>Nitrospinota/Tectimicrobiota group</taxon>
        <taxon>Candidatus Tectimicrobiota</taxon>
        <taxon>Candidatus Entotheonellia</taxon>
        <taxon>Candidatus Entotheonellales</taxon>
        <taxon>Candidatus Entotheonellaceae</taxon>
        <taxon>Candidatus Entotheonella</taxon>
    </lineage>
</organism>
<comment type="caution">
    <text evidence="2">The sequence shown here is derived from an EMBL/GenBank/DDBJ whole genome shotgun (WGS) entry which is preliminary data.</text>
</comment>
<comment type="cofactor">
    <cofactor evidence="1">
        <name>Fe cation</name>
        <dbReference type="ChEBI" id="CHEBI:24875"/>
    </cofactor>
</comment>
<feature type="binding site" evidence="1">
    <location>
        <position position="114"/>
    </location>
    <ligand>
        <name>Ni(2+)</name>
        <dbReference type="ChEBI" id="CHEBI:49786"/>
    </ligand>
</feature>
<dbReference type="EMBL" id="AZHX01000607">
    <property type="protein sequence ID" value="ETX06772.1"/>
    <property type="molecule type" value="Genomic_DNA"/>
</dbReference>
<dbReference type="PANTHER" id="PTHR42958:SF2">
    <property type="entry name" value="UPTAKE HYDROGENASE LARGE SUBUNIT"/>
    <property type="match status" value="1"/>
</dbReference>
<dbReference type="AlphaFoldDB" id="W4MAV5"/>
<dbReference type="Pfam" id="PF00374">
    <property type="entry name" value="NiFeSe_Hases"/>
    <property type="match status" value="2"/>
</dbReference>
<proteinExistence type="predicted"/>
<evidence type="ECO:0000313" key="2">
    <source>
        <dbReference type="EMBL" id="ETX06772.1"/>
    </source>
</evidence>
<dbReference type="PANTHER" id="PTHR42958">
    <property type="entry name" value="HYDROGENASE-2 LARGE CHAIN"/>
    <property type="match status" value="1"/>
</dbReference>
<dbReference type="InterPro" id="IPR001501">
    <property type="entry name" value="Ni-dep_hyd_lsu"/>
</dbReference>
<keyword evidence="1" id="KW-0479">Metal-binding</keyword>
<evidence type="ECO:0000256" key="1">
    <source>
        <dbReference type="PIRSR" id="PIRSR601501-1"/>
    </source>
</evidence>
<evidence type="ECO:0000313" key="3">
    <source>
        <dbReference type="Proteomes" id="UP000019140"/>
    </source>
</evidence>
<dbReference type="HOGENOM" id="CLU_795709_0_0_7"/>
<gene>
    <name evidence="2" type="ORF">ETSY2_15110</name>
</gene>
<protein>
    <submittedName>
        <fullName evidence="2">Uncharacterized protein</fullName>
    </submittedName>
</protein>
<sequence>MVFQNLPIEFDEQGLTRLQHSISEPYAYPAAALDISPALIKAITQKNLQPDGASGNPLSQVGGGLAFHCTVNLKDRKVVETASMATLFRGYEAILRGRDLRDAGLVSSTAAGICGGVHATASALCLEMALGLKPPPLGILVRNLLLSCQYLNDNPMHLFLLSGPDYSEAVIRQTNPEIWAKAEHAPAQFQALHGYETIGAIMADLNRSTGKLYLGSLRMIQLARQAYALLGGKYPHSESIIPGGVSITPTMEMLDAFADKLVPFYDYAKQCIGIWDDVFDFMYEANPQYQHLGEATPTMVDFGQWDHEDYYDATYANCNTWGEKRWSTPGAIVNGRLMTTRLTDLNIGL</sequence>
<dbReference type="Gene3D" id="1.10.645.10">
    <property type="entry name" value="Cytochrome-c3 Hydrogenase, chain B"/>
    <property type="match status" value="1"/>
</dbReference>
<keyword evidence="3" id="KW-1185">Reference proteome</keyword>
<dbReference type="Proteomes" id="UP000019140">
    <property type="component" value="Unassembled WGS sequence"/>
</dbReference>
<accession>W4MAV5</accession>
<comment type="cofactor">
    <cofactor evidence="1">
        <name>Ni(2+)</name>
        <dbReference type="ChEBI" id="CHEBI:49786"/>
    </cofactor>
</comment>
<dbReference type="InterPro" id="IPR050867">
    <property type="entry name" value="NiFe/NiFeSe_hydrgnase_LSU"/>
</dbReference>
<feature type="non-terminal residue" evidence="2">
    <location>
        <position position="349"/>
    </location>
</feature>
<name>W4MAV5_9BACT</name>
<dbReference type="SUPFAM" id="SSF56762">
    <property type="entry name" value="HydB/Nqo4-like"/>
    <property type="match status" value="1"/>
</dbReference>
<keyword evidence="1" id="KW-0408">Iron</keyword>
<dbReference type="InterPro" id="IPR029014">
    <property type="entry name" value="NiFe-Hase_large"/>
</dbReference>
<keyword evidence="1" id="KW-0533">Nickel</keyword>